<comment type="caution">
    <text evidence="8">The sequence shown here is derived from an EMBL/GenBank/DDBJ whole genome shotgun (WGS) entry which is preliminary data.</text>
</comment>
<sequence>MVRDFLILKMSKKYPEKRIIVPRFNEASGFYTTPQRSKIMSKIRGKNTLPELAFRKALYAAGYRYRIDYKRLIGKPDIAMPKYKTVIFIDGEYWHGKNWEKRKPNIKTNREFWIAKIERNMQRDQEVNQELKQLGFTVFRFWETEIKKNLNSCLATVIEHLNEMQRSTK</sequence>
<keyword evidence="9" id="KW-1185">Reference proteome</keyword>
<evidence type="ECO:0000313" key="8">
    <source>
        <dbReference type="EMBL" id="SNR25232.1"/>
    </source>
</evidence>
<evidence type="ECO:0000256" key="2">
    <source>
        <dbReference type="ARBA" id="ARBA00022759"/>
    </source>
</evidence>
<keyword evidence="4" id="KW-0378">Hydrolase</keyword>
<proteinExistence type="inferred from homology"/>
<evidence type="ECO:0000256" key="1">
    <source>
        <dbReference type="ARBA" id="ARBA00022722"/>
    </source>
</evidence>
<dbReference type="GO" id="GO:0004519">
    <property type="term" value="F:endonuclease activity"/>
    <property type="evidence" value="ECO:0007669"/>
    <property type="project" value="UniProtKB-KW"/>
</dbReference>
<keyword evidence="3" id="KW-0227">DNA damage</keyword>
<dbReference type="InterPro" id="IPR011335">
    <property type="entry name" value="Restrct_endonuc-II-like"/>
</dbReference>
<evidence type="ECO:0000256" key="3">
    <source>
        <dbReference type="ARBA" id="ARBA00022763"/>
    </source>
</evidence>
<dbReference type="NCBIfam" id="TIGR00632">
    <property type="entry name" value="vsr"/>
    <property type="match status" value="1"/>
</dbReference>
<evidence type="ECO:0000256" key="4">
    <source>
        <dbReference type="ARBA" id="ARBA00022801"/>
    </source>
</evidence>
<keyword evidence="5" id="KW-0234">DNA repair</keyword>
<evidence type="ECO:0000256" key="5">
    <source>
        <dbReference type="ARBA" id="ARBA00023204"/>
    </source>
</evidence>
<feature type="domain" description="DUF559" evidence="7">
    <location>
        <begin position="119"/>
        <end position="161"/>
    </location>
</feature>
<reference evidence="8 9" key="1">
    <citation type="submission" date="2017-06" db="EMBL/GenBank/DDBJ databases">
        <authorList>
            <person name="Varghese N."/>
            <person name="Submissions S."/>
        </authorList>
    </citation>
    <scope>NUCLEOTIDE SEQUENCE [LARGE SCALE GENOMIC DNA]</scope>
    <source>
        <strain evidence="8 9">DSM 19840</strain>
    </source>
</reference>
<protein>
    <submittedName>
        <fullName evidence="8">T/G mismatch-specific endonuclease</fullName>
    </submittedName>
</protein>
<evidence type="ECO:0000256" key="6">
    <source>
        <dbReference type="ARBA" id="ARBA00029466"/>
    </source>
</evidence>
<name>A0ABY1SC58_9FLAO</name>
<dbReference type="Proteomes" id="UP000198337">
    <property type="component" value="Unassembled WGS sequence"/>
</dbReference>
<keyword evidence="1" id="KW-0540">Nuclease</keyword>
<gene>
    <name evidence="8" type="ORF">SAMN04488009_0358</name>
</gene>
<evidence type="ECO:0000313" key="9">
    <source>
        <dbReference type="Proteomes" id="UP000198337"/>
    </source>
</evidence>
<evidence type="ECO:0000259" key="7">
    <source>
        <dbReference type="Pfam" id="PF04480"/>
    </source>
</evidence>
<dbReference type="Pfam" id="PF03852">
    <property type="entry name" value="Vsr"/>
    <property type="match status" value="1"/>
</dbReference>
<dbReference type="Gene3D" id="3.40.960.10">
    <property type="entry name" value="VSR Endonuclease"/>
    <property type="match status" value="1"/>
</dbReference>
<dbReference type="EMBL" id="FZNV01000001">
    <property type="protein sequence ID" value="SNR25232.1"/>
    <property type="molecule type" value="Genomic_DNA"/>
</dbReference>
<comment type="similarity">
    <text evidence="6">Belongs to the Vsr family.</text>
</comment>
<dbReference type="CDD" id="cd00221">
    <property type="entry name" value="Vsr"/>
    <property type="match status" value="1"/>
</dbReference>
<dbReference type="InterPro" id="IPR007569">
    <property type="entry name" value="DUF559"/>
</dbReference>
<dbReference type="SUPFAM" id="SSF52980">
    <property type="entry name" value="Restriction endonuclease-like"/>
    <property type="match status" value="1"/>
</dbReference>
<keyword evidence="2 8" id="KW-0255">Endonuclease</keyword>
<dbReference type="Pfam" id="PF04480">
    <property type="entry name" value="DUF559"/>
    <property type="match status" value="1"/>
</dbReference>
<accession>A0ABY1SC58</accession>
<dbReference type="InterPro" id="IPR004603">
    <property type="entry name" value="DNA_mismatch_endonuc_vsr"/>
</dbReference>
<organism evidence="8 9">
    <name type="scientific">Maribacter sedimenticola</name>
    <dbReference type="NCBI Taxonomy" id="228956"/>
    <lineage>
        <taxon>Bacteria</taxon>
        <taxon>Pseudomonadati</taxon>
        <taxon>Bacteroidota</taxon>
        <taxon>Flavobacteriia</taxon>
        <taxon>Flavobacteriales</taxon>
        <taxon>Flavobacteriaceae</taxon>
        <taxon>Maribacter</taxon>
    </lineage>
</organism>